<comment type="caution">
    <text evidence="2">The sequence shown here is derived from an EMBL/GenBank/DDBJ whole genome shotgun (WGS) entry which is preliminary data.</text>
</comment>
<accession>A0AAV2MY05</accession>
<dbReference type="Proteomes" id="UP001497644">
    <property type="component" value="Unassembled WGS sequence"/>
</dbReference>
<sequence length="296" mass="33142">MVKGKEKRSRSRTRSRSPWGSGDKNSDMEMETNIEKERTVGQKNMIKKVKQTKDMSKITDTVGVNAPGGEVIVTDEGWKTRSIRSSTKSKDHGDESSGSCCVKEDGLNHLQKGKSQSSLSLNNACKIVADSGSSSAHETISSSLLKDSGLSSEIYYNLDGNFTKKSDLNADRLSELFNDKQQRFEVDFKGECKIKCKLSVNNVTSNKGKNYVKILTWYNSNRIYPVTVKMLRVNLAELTICNCNEANSCLEIIDKVPDKDKMVSGFIDKRSVISRGVITDWPYDIPQLWKEIVNKT</sequence>
<dbReference type="EMBL" id="CAXIPU020000467">
    <property type="protein sequence ID" value="CAL1672210.1"/>
    <property type="molecule type" value="Genomic_DNA"/>
</dbReference>
<name>A0AAV2MY05_9HYME</name>
<reference evidence="2" key="1">
    <citation type="submission" date="2024-04" db="EMBL/GenBank/DDBJ databases">
        <authorList>
            <consortium name="Molecular Ecology Group"/>
        </authorList>
    </citation>
    <scope>NUCLEOTIDE SEQUENCE</scope>
</reference>
<keyword evidence="3" id="KW-1185">Reference proteome</keyword>
<gene>
    <name evidence="2" type="ORF">LPLAT_LOCUS5614</name>
</gene>
<feature type="compositionally biased region" description="Basic residues" evidence="1">
    <location>
        <begin position="1"/>
        <end position="15"/>
    </location>
</feature>
<evidence type="ECO:0000313" key="2">
    <source>
        <dbReference type="EMBL" id="CAL1672210.1"/>
    </source>
</evidence>
<proteinExistence type="predicted"/>
<protein>
    <submittedName>
        <fullName evidence="2">Uncharacterized protein</fullName>
    </submittedName>
</protein>
<dbReference type="AlphaFoldDB" id="A0AAV2MY05"/>
<organism evidence="2 3">
    <name type="scientific">Lasius platythorax</name>
    <dbReference type="NCBI Taxonomy" id="488582"/>
    <lineage>
        <taxon>Eukaryota</taxon>
        <taxon>Metazoa</taxon>
        <taxon>Ecdysozoa</taxon>
        <taxon>Arthropoda</taxon>
        <taxon>Hexapoda</taxon>
        <taxon>Insecta</taxon>
        <taxon>Pterygota</taxon>
        <taxon>Neoptera</taxon>
        <taxon>Endopterygota</taxon>
        <taxon>Hymenoptera</taxon>
        <taxon>Apocrita</taxon>
        <taxon>Aculeata</taxon>
        <taxon>Formicoidea</taxon>
        <taxon>Formicidae</taxon>
        <taxon>Formicinae</taxon>
        <taxon>Lasius</taxon>
        <taxon>Lasius</taxon>
    </lineage>
</organism>
<evidence type="ECO:0000256" key="1">
    <source>
        <dbReference type="SAM" id="MobiDB-lite"/>
    </source>
</evidence>
<feature type="region of interest" description="Disordered" evidence="1">
    <location>
        <begin position="1"/>
        <end position="43"/>
    </location>
</feature>
<evidence type="ECO:0000313" key="3">
    <source>
        <dbReference type="Proteomes" id="UP001497644"/>
    </source>
</evidence>